<feature type="non-terminal residue" evidence="4">
    <location>
        <position position="101"/>
    </location>
</feature>
<dbReference type="Pfam" id="PF00171">
    <property type="entry name" value="Aldedh"/>
    <property type="match status" value="1"/>
</dbReference>
<dbReference type="InterPro" id="IPR015590">
    <property type="entry name" value="Aldehyde_DH_dom"/>
</dbReference>
<evidence type="ECO:0000313" key="4">
    <source>
        <dbReference type="EMBL" id="MCD7041772.1"/>
    </source>
</evidence>
<keyword evidence="2" id="KW-0560">Oxidoreductase</keyword>
<dbReference type="Proteomes" id="UP001154922">
    <property type="component" value="Unassembled WGS sequence"/>
</dbReference>
<reference evidence="4 5" key="2">
    <citation type="journal article" date="2023" name="Plant Pathol.">
        <title>Dismantling and reorganizing Pseudomonas marginalis sensu#lato.</title>
        <authorList>
            <person name="Sawada H."/>
            <person name="Fujikawa T."/>
            <person name="Satou M."/>
        </authorList>
    </citation>
    <scope>NUCLEOTIDE SEQUENCE [LARGE SCALE GENOMIC DNA]</scope>
    <source>
        <strain evidence="4 5">MAFF 311096</strain>
    </source>
</reference>
<keyword evidence="5" id="KW-1185">Reference proteome</keyword>
<dbReference type="InterPro" id="IPR016161">
    <property type="entry name" value="Ald_DH/histidinol_DH"/>
</dbReference>
<dbReference type="InterPro" id="IPR016162">
    <property type="entry name" value="Ald_DH_N"/>
</dbReference>
<gene>
    <name evidence="4" type="ORF">LRQ20_26100</name>
</gene>
<dbReference type="EMBL" id="JAJOZI010000167">
    <property type="protein sequence ID" value="MCD7041772.1"/>
    <property type="molecule type" value="Genomic_DNA"/>
</dbReference>
<organism evidence="4 5">
    <name type="scientific">Pseudomonas petroselini</name>
    <dbReference type="NCBI Taxonomy" id="2899822"/>
    <lineage>
        <taxon>Bacteria</taxon>
        <taxon>Pseudomonadati</taxon>
        <taxon>Pseudomonadota</taxon>
        <taxon>Gammaproteobacteria</taxon>
        <taxon>Pseudomonadales</taxon>
        <taxon>Pseudomonadaceae</taxon>
        <taxon>Pseudomonas</taxon>
    </lineage>
</organism>
<proteinExistence type="inferred from homology"/>
<dbReference type="RefSeq" id="WP_231809672.1">
    <property type="nucleotide sequence ID" value="NZ_JAJOZI010000167.1"/>
</dbReference>
<feature type="domain" description="Aldehyde dehydrogenase" evidence="3">
    <location>
        <begin position="22"/>
        <end position="101"/>
    </location>
</feature>
<evidence type="ECO:0000313" key="5">
    <source>
        <dbReference type="Proteomes" id="UP001154922"/>
    </source>
</evidence>
<reference evidence="4 5" key="1">
    <citation type="journal article" date="2022" name="Int. J. Syst. Evol. Microbiol.">
        <title>Pseudomonas petroselini sp. nov., a pathogen causing bacterial rot of parsley in Japan.</title>
        <authorList>
            <person name="Sawada H."/>
            <person name="Fujikawa T."/>
            <person name="Osada S."/>
            <person name="Satou M."/>
        </authorList>
    </citation>
    <scope>NUCLEOTIDE SEQUENCE [LARGE SCALE GENOMIC DNA]</scope>
    <source>
        <strain evidence="4 5">MAFF 311096</strain>
    </source>
</reference>
<dbReference type="PANTHER" id="PTHR43353">
    <property type="entry name" value="SUCCINATE-SEMIALDEHYDE DEHYDROGENASE, MITOCHONDRIAL"/>
    <property type="match status" value="1"/>
</dbReference>
<accession>A0ABS8R1C4</accession>
<dbReference type="Gene3D" id="3.40.605.10">
    <property type="entry name" value="Aldehyde Dehydrogenase, Chain A, domain 1"/>
    <property type="match status" value="1"/>
</dbReference>
<name>A0ABS8R1C4_9PSED</name>
<dbReference type="PANTHER" id="PTHR43353:SF5">
    <property type="entry name" value="SUCCINATE-SEMIALDEHYDE DEHYDROGENASE, MITOCHONDRIAL"/>
    <property type="match status" value="1"/>
</dbReference>
<sequence>MLKNRLQDPSLLAELAYVDGQWIAADSAATLDIRDPATGHVLAQVPAMDAVDTRRAIEAAERAWPAWRARPAAERAALLERWYQAMIDNLDDLALIMTCEQ</sequence>
<evidence type="ECO:0000259" key="3">
    <source>
        <dbReference type="Pfam" id="PF00171"/>
    </source>
</evidence>
<evidence type="ECO:0000256" key="2">
    <source>
        <dbReference type="ARBA" id="ARBA00023002"/>
    </source>
</evidence>
<dbReference type="InterPro" id="IPR050740">
    <property type="entry name" value="Aldehyde_DH_Superfamily"/>
</dbReference>
<comment type="similarity">
    <text evidence="1">Belongs to the aldehyde dehydrogenase family.</text>
</comment>
<protein>
    <submittedName>
        <fullName evidence="4">Aldehyde dehydrogenase family protein</fullName>
    </submittedName>
</protein>
<dbReference type="SUPFAM" id="SSF53720">
    <property type="entry name" value="ALDH-like"/>
    <property type="match status" value="1"/>
</dbReference>
<evidence type="ECO:0000256" key="1">
    <source>
        <dbReference type="ARBA" id="ARBA00009986"/>
    </source>
</evidence>
<comment type="caution">
    <text evidence="4">The sequence shown here is derived from an EMBL/GenBank/DDBJ whole genome shotgun (WGS) entry which is preliminary data.</text>
</comment>